<keyword evidence="6 10" id="KW-0812">Transmembrane</keyword>
<dbReference type="EMBL" id="FONV01000004">
    <property type="protein sequence ID" value="SFE94058.1"/>
    <property type="molecule type" value="Genomic_DNA"/>
</dbReference>
<dbReference type="OrthoDB" id="9786919at2"/>
<gene>
    <name evidence="13" type="ORF">SAMN05421541_104584</name>
</gene>
<evidence type="ECO:0000256" key="3">
    <source>
        <dbReference type="ARBA" id="ARBA00012438"/>
    </source>
</evidence>
<keyword evidence="8 10" id="KW-1133">Transmembrane helix</keyword>
<evidence type="ECO:0000256" key="1">
    <source>
        <dbReference type="ARBA" id="ARBA00000085"/>
    </source>
</evidence>
<dbReference type="STRING" id="35752.SAMN05421541_104584"/>
<dbReference type="SMART" id="SM00387">
    <property type="entry name" value="HATPase_c"/>
    <property type="match status" value="1"/>
</dbReference>
<dbReference type="PROSITE" id="PS50885">
    <property type="entry name" value="HAMP"/>
    <property type="match status" value="1"/>
</dbReference>
<evidence type="ECO:0000313" key="13">
    <source>
        <dbReference type="EMBL" id="SFE94058.1"/>
    </source>
</evidence>
<dbReference type="Gene3D" id="3.30.565.10">
    <property type="entry name" value="Histidine kinase-like ATPase, C-terminal domain"/>
    <property type="match status" value="1"/>
</dbReference>
<name>A0A1I2ENN3_9ACTN</name>
<reference evidence="13 14" key="1">
    <citation type="submission" date="2016-10" db="EMBL/GenBank/DDBJ databases">
        <authorList>
            <person name="de Groot N.N."/>
        </authorList>
    </citation>
    <scope>NUCLEOTIDE SEQUENCE [LARGE SCALE GENOMIC DNA]</scope>
    <source>
        <strain evidence="13 14">DSM 43019</strain>
    </source>
</reference>
<dbReference type="FunFam" id="3.30.565.10:FF:000006">
    <property type="entry name" value="Sensor histidine kinase WalK"/>
    <property type="match status" value="1"/>
</dbReference>
<dbReference type="Proteomes" id="UP000199645">
    <property type="component" value="Unassembled WGS sequence"/>
</dbReference>
<dbReference type="SMART" id="SM00304">
    <property type="entry name" value="HAMP"/>
    <property type="match status" value="1"/>
</dbReference>
<dbReference type="InterPro" id="IPR003661">
    <property type="entry name" value="HisK_dim/P_dom"/>
</dbReference>
<dbReference type="SUPFAM" id="SSF47384">
    <property type="entry name" value="Homodimeric domain of signal transducing histidine kinase"/>
    <property type="match status" value="1"/>
</dbReference>
<keyword evidence="7 13" id="KW-0418">Kinase</keyword>
<dbReference type="InterPro" id="IPR004358">
    <property type="entry name" value="Sig_transdc_His_kin-like_C"/>
</dbReference>
<dbReference type="PRINTS" id="PR00344">
    <property type="entry name" value="BCTRLSENSOR"/>
</dbReference>
<evidence type="ECO:0000256" key="5">
    <source>
        <dbReference type="ARBA" id="ARBA00022679"/>
    </source>
</evidence>
<keyword evidence="9" id="KW-0902">Two-component regulatory system</keyword>
<protein>
    <recommendedName>
        <fullName evidence="3">histidine kinase</fullName>
        <ecNumber evidence="3">2.7.13.3</ecNumber>
    </recommendedName>
</protein>
<dbReference type="InterPro" id="IPR003660">
    <property type="entry name" value="HAMP_dom"/>
</dbReference>
<evidence type="ECO:0000259" key="12">
    <source>
        <dbReference type="PROSITE" id="PS50885"/>
    </source>
</evidence>
<feature type="domain" description="HAMP" evidence="12">
    <location>
        <begin position="317"/>
        <end position="366"/>
    </location>
</feature>
<dbReference type="PANTHER" id="PTHR43711:SF1">
    <property type="entry name" value="HISTIDINE KINASE 1"/>
    <property type="match status" value="1"/>
</dbReference>
<dbReference type="CDD" id="cd00082">
    <property type="entry name" value="HisKA"/>
    <property type="match status" value="1"/>
</dbReference>
<dbReference type="GO" id="GO:0000155">
    <property type="term" value="F:phosphorelay sensor kinase activity"/>
    <property type="evidence" value="ECO:0007669"/>
    <property type="project" value="InterPro"/>
</dbReference>
<evidence type="ECO:0000256" key="6">
    <source>
        <dbReference type="ARBA" id="ARBA00022692"/>
    </source>
</evidence>
<evidence type="ECO:0000256" key="7">
    <source>
        <dbReference type="ARBA" id="ARBA00022777"/>
    </source>
</evidence>
<dbReference type="SUPFAM" id="SSF55874">
    <property type="entry name" value="ATPase domain of HSP90 chaperone/DNA topoisomerase II/histidine kinase"/>
    <property type="match status" value="1"/>
</dbReference>
<dbReference type="CDD" id="cd06225">
    <property type="entry name" value="HAMP"/>
    <property type="match status" value="1"/>
</dbReference>
<dbReference type="InterPro" id="IPR005467">
    <property type="entry name" value="His_kinase_dom"/>
</dbReference>
<keyword evidence="5" id="KW-0808">Transferase</keyword>
<keyword evidence="10" id="KW-0472">Membrane</keyword>
<dbReference type="RefSeq" id="WP_093613496.1">
    <property type="nucleotide sequence ID" value="NZ_BOMT01000096.1"/>
</dbReference>
<keyword evidence="4" id="KW-0597">Phosphoprotein</keyword>
<dbReference type="Pfam" id="PF02518">
    <property type="entry name" value="HATPase_c"/>
    <property type="match status" value="1"/>
</dbReference>
<dbReference type="EC" id="2.7.13.3" evidence="3"/>
<dbReference type="Pfam" id="PF00512">
    <property type="entry name" value="HisKA"/>
    <property type="match status" value="1"/>
</dbReference>
<sequence>MSERVPLHRSLIFRLLAASLTIAAAAVVATAWLATQAASRTIRQQIGQSLTDDKKVYDELLGYAATHSDWSGVSSLITARAAELDRRITLTTEDRRIIADSGAGPALDGVRPSATVDAFSVDAGLTGRTDHIDPRIVGPYRLTAAEQRTMRNQLTGYLDCLHNGGAEGQIVTGAHDRPKVVITRLGKLSDLCELVPPVAKSEERPLAQLRGLVAACAGEKKPDEVSIWPDLNIAIVDPDTSMFDDDRIAKAAGCLDASRRTQLEPYVAPPALLFVTDPADPTAGPVFALSRQNLVRTGTATAVVLALAVLVTVLVGRRLTRPLRALTDAARNPGDHPRVTITSRDEIGYLAAALDELAERREQSERLRQAMVNDVAHELRNPLANIRTWLEAVHDGLATVDGPVLTLLQDQTAQLQHIVDDLRDLAAADAGTLRMHPEATFVNDLVAQVVDAHLPNAVTAGVTLLTDHDGDPEPVVDPVRLRQLIGNLLSNAIRHTPAGGTVTVRTASAAGQLTVVVADTGAGIAPGDLPKVFDRFWRADQSRSRSTGGSGLGLSIARQIAAAHGGDITVRSELGAGTTFTVTLPAG</sequence>
<accession>A0A1I2ENN3</accession>
<dbReference type="SMART" id="SM00388">
    <property type="entry name" value="HisKA"/>
    <property type="match status" value="1"/>
</dbReference>
<dbReference type="AlphaFoldDB" id="A0A1I2ENN3"/>
<keyword evidence="14" id="KW-1185">Reference proteome</keyword>
<dbReference type="InterPro" id="IPR036890">
    <property type="entry name" value="HATPase_C_sf"/>
</dbReference>
<evidence type="ECO:0000256" key="9">
    <source>
        <dbReference type="ARBA" id="ARBA00023012"/>
    </source>
</evidence>
<proteinExistence type="predicted"/>
<dbReference type="InterPro" id="IPR003594">
    <property type="entry name" value="HATPase_dom"/>
</dbReference>
<evidence type="ECO:0000256" key="2">
    <source>
        <dbReference type="ARBA" id="ARBA00004236"/>
    </source>
</evidence>
<dbReference type="GO" id="GO:0005886">
    <property type="term" value="C:plasma membrane"/>
    <property type="evidence" value="ECO:0007669"/>
    <property type="project" value="UniProtKB-SubCell"/>
</dbReference>
<dbReference type="PROSITE" id="PS50109">
    <property type="entry name" value="HIS_KIN"/>
    <property type="match status" value="1"/>
</dbReference>
<dbReference type="InterPro" id="IPR050736">
    <property type="entry name" value="Sensor_HK_Regulatory"/>
</dbReference>
<dbReference type="InterPro" id="IPR036097">
    <property type="entry name" value="HisK_dim/P_sf"/>
</dbReference>
<evidence type="ECO:0000313" key="14">
    <source>
        <dbReference type="Proteomes" id="UP000199645"/>
    </source>
</evidence>
<dbReference type="PANTHER" id="PTHR43711">
    <property type="entry name" value="TWO-COMPONENT HISTIDINE KINASE"/>
    <property type="match status" value="1"/>
</dbReference>
<evidence type="ECO:0000259" key="11">
    <source>
        <dbReference type="PROSITE" id="PS50109"/>
    </source>
</evidence>
<dbReference type="Pfam" id="PF00672">
    <property type="entry name" value="HAMP"/>
    <property type="match status" value="1"/>
</dbReference>
<dbReference type="Gene3D" id="6.10.340.10">
    <property type="match status" value="1"/>
</dbReference>
<comment type="subcellular location">
    <subcellularLocation>
        <location evidence="2">Cell membrane</location>
    </subcellularLocation>
</comment>
<organism evidence="13 14">
    <name type="scientific">Actinoplanes philippinensis</name>
    <dbReference type="NCBI Taxonomy" id="35752"/>
    <lineage>
        <taxon>Bacteria</taxon>
        <taxon>Bacillati</taxon>
        <taxon>Actinomycetota</taxon>
        <taxon>Actinomycetes</taxon>
        <taxon>Micromonosporales</taxon>
        <taxon>Micromonosporaceae</taxon>
        <taxon>Actinoplanes</taxon>
    </lineage>
</organism>
<feature type="domain" description="Histidine kinase" evidence="11">
    <location>
        <begin position="374"/>
        <end position="587"/>
    </location>
</feature>
<evidence type="ECO:0000256" key="8">
    <source>
        <dbReference type="ARBA" id="ARBA00022989"/>
    </source>
</evidence>
<evidence type="ECO:0000256" key="10">
    <source>
        <dbReference type="SAM" id="Phobius"/>
    </source>
</evidence>
<evidence type="ECO:0000256" key="4">
    <source>
        <dbReference type="ARBA" id="ARBA00022553"/>
    </source>
</evidence>
<dbReference type="Gene3D" id="1.10.287.130">
    <property type="match status" value="1"/>
</dbReference>
<feature type="transmembrane region" description="Helical" evidence="10">
    <location>
        <begin position="12"/>
        <end position="34"/>
    </location>
</feature>
<comment type="catalytic activity">
    <reaction evidence="1">
        <text>ATP + protein L-histidine = ADP + protein N-phospho-L-histidine.</text>
        <dbReference type="EC" id="2.7.13.3"/>
    </reaction>
</comment>
<dbReference type="CDD" id="cd00075">
    <property type="entry name" value="HATPase"/>
    <property type="match status" value="1"/>
</dbReference>